<accession>M5EW93</accession>
<dbReference type="InterPro" id="IPR015421">
    <property type="entry name" value="PyrdxlP-dep_Trfase_major"/>
</dbReference>
<dbReference type="EMBL" id="CAUM01000170">
    <property type="protein sequence ID" value="CCV09279.1"/>
    <property type="molecule type" value="Genomic_DNA"/>
</dbReference>
<dbReference type="GO" id="GO:0019491">
    <property type="term" value="P:ectoine biosynthetic process"/>
    <property type="evidence" value="ECO:0007669"/>
    <property type="project" value="UniProtKB-UniPathway"/>
</dbReference>
<dbReference type="NCBIfam" id="NF006733">
    <property type="entry name" value="PRK09264.1"/>
    <property type="match status" value="1"/>
</dbReference>
<dbReference type="GO" id="GO:0047307">
    <property type="term" value="F:diaminobutyrate-pyruvate transaminase activity"/>
    <property type="evidence" value="ECO:0007669"/>
    <property type="project" value="InterPro"/>
</dbReference>
<keyword evidence="3 7" id="KW-0032">Aminotransferase</keyword>
<dbReference type="InterPro" id="IPR015422">
    <property type="entry name" value="PyrdxlP-dep_Trfase_small"/>
</dbReference>
<dbReference type="Proteomes" id="UP000012062">
    <property type="component" value="Unassembled WGS sequence"/>
</dbReference>
<dbReference type="SUPFAM" id="SSF53383">
    <property type="entry name" value="PLP-dependent transferases"/>
    <property type="match status" value="1"/>
</dbReference>
<protein>
    <recommendedName>
        <fullName evidence="7">Diaminobutyrate--2-oxoglutarate transaminase</fullName>
        <ecNumber evidence="7">2.6.1.76</ecNumber>
    </recommendedName>
    <alternativeName>
        <fullName evidence="7">DABA aminotransferase</fullName>
    </alternativeName>
</protein>
<comment type="similarity">
    <text evidence="2 6">Belongs to the class-III pyridoxal-phosphate-dependent aminotransferase family.</text>
</comment>
<comment type="cofactor">
    <cofactor evidence="1 7">
        <name>pyridoxal 5'-phosphate</name>
        <dbReference type="ChEBI" id="CHEBI:597326"/>
    </cofactor>
</comment>
<comment type="catalytic activity">
    <reaction evidence="7">
        <text>L-2,4-diaminobutanoate + 2-oxoglutarate = L-aspartate 4-semialdehyde + L-glutamate</text>
        <dbReference type="Rhea" id="RHEA:11160"/>
        <dbReference type="ChEBI" id="CHEBI:16810"/>
        <dbReference type="ChEBI" id="CHEBI:29985"/>
        <dbReference type="ChEBI" id="CHEBI:58761"/>
        <dbReference type="ChEBI" id="CHEBI:537519"/>
        <dbReference type="EC" id="2.6.1.76"/>
    </reaction>
</comment>
<dbReference type="NCBIfam" id="TIGR02407">
    <property type="entry name" value="ectoine_ectB"/>
    <property type="match status" value="1"/>
</dbReference>
<organism evidence="8 9">
    <name type="scientific">Mesorhizobium metallidurans STM 2683</name>
    <dbReference type="NCBI Taxonomy" id="1297569"/>
    <lineage>
        <taxon>Bacteria</taxon>
        <taxon>Pseudomonadati</taxon>
        <taxon>Pseudomonadota</taxon>
        <taxon>Alphaproteobacteria</taxon>
        <taxon>Hyphomicrobiales</taxon>
        <taxon>Phyllobacteriaceae</taxon>
        <taxon>Mesorhizobium</taxon>
    </lineage>
</organism>
<sequence length="452" mass="48938">MSKESAAMPNKCSPSKGSTIAIFERLESEVRGYIRSFPILFDRAVGTTLIDADGREYLDFFAGAGALNYGHNNPAFKQPLLDYIERDGIVHGLDLATSAKKAFIEVFERCILKPRGLNYKLQFTGPTGTNAVEAALKLARQVTGRSNVVAFSNAFHGVSSGSLAATGNKEYRSAAGFPVAHVTFLPYDGYLGPSVDTLDYFEKLLNDPSSGLDKPAAVILEAVQGEGGINPASFQWLQRLRELTSRHKILMILDDIQAGVGRTGKFFSFEAAEIVPDIVTLSKSLSAIGTPMSLVLLKPELDVWSPGAHSGTFRGNNLAFVTARAALETYWADSKFEEEIASKSVILAEELESIVNDFPRLGLSVRGRGLMYGLVSQKLHSLPVQISREALHRGLVIETCGGHNEVLKFLVALTIDDADLRRGLSVVRDCIGAVQENIALDSRGGATRTPTD</sequence>
<evidence type="ECO:0000256" key="1">
    <source>
        <dbReference type="ARBA" id="ARBA00001933"/>
    </source>
</evidence>
<dbReference type="Pfam" id="PF00202">
    <property type="entry name" value="Aminotran_3"/>
    <property type="match status" value="1"/>
</dbReference>
<proteinExistence type="inferred from homology"/>
<reference evidence="8 9" key="1">
    <citation type="submission" date="2013-02" db="EMBL/GenBank/DDBJ databases">
        <authorList>
            <person name="Genoscope - CEA"/>
        </authorList>
    </citation>
    <scope>NUCLEOTIDE SEQUENCE [LARGE SCALE GENOMIC DNA]</scope>
    <source>
        <strain evidence="8 9">STM 2683</strain>
    </source>
</reference>
<dbReference type="InterPro" id="IPR012773">
    <property type="entry name" value="Ectoine_EctB"/>
</dbReference>
<gene>
    <name evidence="8" type="primary">ectB</name>
    <name evidence="8" type="ORF">MESS2_980001</name>
</gene>
<dbReference type="PANTHER" id="PTHR43552">
    <property type="entry name" value="DIAMINOBUTYRATE--2-OXOGLUTARATE AMINOTRANSFERASE"/>
    <property type="match status" value="1"/>
</dbReference>
<comment type="function">
    <text evidence="7">Catalyzes reversively the conversion of L-aspartate beta-semialdehyde (ASA) to L-2,4-diaminobutyrate (DABA) by transamination with L-glutamate.</text>
</comment>
<evidence type="ECO:0000313" key="8">
    <source>
        <dbReference type="EMBL" id="CCV09279.1"/>
    </source>
</evidence>
<dbReference type="PIRSF" id="PIRSF000521">
    <property type="entry name" value="Transaminase_4ab_Lys_Orn"/>
    <property type="match status" value="1"/>
</dbReference>
<keyword evidence="5 6" id="KW-0663">Pyridoxal phosphate</keyword>
<evidence type="ECO:0000256" key="6">
    <source>
        <dbReference type="RuleBase" id="RU003560"/>
    </source>
</evidence>
<dbReference type="GO" id="GO:0030170">
    <property type="term" value="F:pyridoxal phosphate binding"/>
    <property type="evidence" value="ECO:0007669"/>
    <property type="project" value="InterPro"/>
</dbReference>
<dbReference type="Gene3D" id="3.90.1150.10">
    <property type="entry name" value="Aspartate Aminotransferase, domain 1"/>
    <property type="match status" value="1"/>
</dbReference>
<keyword evidence="9" id="KW-1185">Reference proteome</keyword>
<name>M5EW93_9HYPH</name>
<evidence type="ECO:0000256" key="2">
    <source>
        <dbReference type="ARBA" id="ARBA00008954"/>
    </source>
</evidence>
<dbReference type="Gene3D" id="3.40.640.10">
    <property type="entry name" value="Type I PLP-dependent aspartate aminotransferase-like (Major domain)"/>
    <property type="match status" value="1"/>
</dbReference>
<dbReference type="InterPro" id="IPR049704">
    <property type="entry name" value="Aminotrans_3_PPA_site"/>
</dbReference>
<dbReference type="GO" id="GO:0045303">
    <property type="term" value="F:diaminobutyrate-2-oxoglutarate transaminase activity"/>
    <property type="evidence" value="ECO:0007669"/>
    <property type="project" value="UniProtKB-EC"/>
</dbReference>
<dbReference type="InterPro" id="IPR005814">
    <property type="entry name" value="Aminotrans_3"/>
</dbReference>
<comment type="pathway">
    <text evidence="7">Amine and polyamine biosynthesis; ectoine biosynthesis; L-ectoine from L-aspartate 4-semialdehyde: step 1/3.</text>
</comment>
<dbReference type="InterPro" id="IPR004637">
    <property type="entry name" value="Dat"/>
</dbReference>
<comment type="caution">
    <text evidence="8">The sequence shown here is derived from an EMBL/GenBank/DDBJ whole genome shotgun (WGS) entry which is preliminary data.</text>
</comment>
<dbReference type="RefSeq" id="WP_008878133.1">
    <property type="nucleotide sequence ID" value="NZ_CAUM01000170.1"/>
</dbReference>
<dbReference type="EC" id="2.6.1.76" evidence="7"/>
<evidence type="ECO:0000313" key="9">
    <source>
        <dbReference type="Proteomes" id="UP000012062"/>
    </source>
</evidence>
<evidence type="ECO:0000256" key="5">
    <source>
        <dbReference type="ARBA" id="ARBA00022898"/>
    </source>
</evidence>
<dbReference type="InterPro" id="IPR015424">
    <property type="entry name" value="PyrdxlP-dep_Trfase"/>
</dbReference>
<dbReference type="eggNOG" id="COG0160">
    <property type="taxonomic scope" value="Bacteria"/>
</dbReference>
<dbReference type="AlphaFoldDB" id="M5EW93"/>
<evidence type="ECO:0000256" key="3">
    <source>
        <dbReference type="ARBA" id="ARBA00022576"/>
    </source>
</evidence>
<dbReference type="UniPathway" id="UPA00067">
    <property type="reaction ID" value="UER00121"/>
</dbReference>
<dbReference type="STRING" id="1297569.MESS2_980001"/>
<evidence type="ECO:0000256" key="4">
    <source>
        <dbReference type="ARBA" id="ARBA00022679"/>
    </source>
</evidence>
<dbReference type="NCBIfam" id="TIGR00709">
    <property type="entry name" value="dat"/>
    <property type="match status" value="1"/>
</dbReference>
<dbReference type="PANTHER" id="PTHR43552:SF2">
    <property type="entry name" value="DIAMINOBUTYRATE--2-OXOGLUTARATE TRANSAMINASE"/>
    <property type="match status" value="1"/>
</dbReference>
<dbReference type="CDD" id="cd00610">
    <property type="entry name" value="OAT_like"/>
    <property type="match status" value="1"/>
</dbReference>
<evidence type="ECO:0000256" key="7">
    <source>
        <dbReference type="RuleBase" id="RU365034"/>
    </source>
</evidence>
<dbReference type="PROSITE" id="PS00600">
    <property type="entry name" value="AA_TRANSFER_CLASS_3"/>
    <property type="match status" value="1"/>
</dbReference>
<keyword evidence="4 7" id="KW-0808">Transferase</keyword>